<proteinExistence type="predicted"/>
<accession>A0A532VAE2</accession>
<dbReference type="GO" id="GO:0006508">
    <property type="term" value="P:proteolysis"/>
    <property type="evidence" value="ECO:0007669"/>
    <property type="project" value="InterPro"/>
</dbReference>
<organism evidence="6 7">
    <name type="scientific">candidate division TA06 bacterium B3_TA06</name>
    <dbReference type="NCBI Taxonomy" id="2012487"/>
    <lineage>
        <taxon>Bacteria</taxon>
        <taxon>Bacteria division TA06</taxon>
    </lineage>
</organism>
<dbReference type="InterPro" id="IPR029031">
    <property type="entry name" value="Gingipain_N_sf"/>
</dbReference>
<evidence type="ECO:0000313" key="6">
    <source>
        <dbReference type="EMBL" id="TKJ44169.1"/>
    </source>
</evidence>
<evidence type="ECO:0008006" key="8">
    <source>
        <dbReference type="Google" id="ProtNLM"/>
    </source>
</evidence>
<dbReference type="InterPro" id="IPR001769">
    <property type="entry name" value="Gingipain"/>
</dbReference>
<evidence type="ECO:0000256" key="1">
    <source>
        <dbReference type="ARBA" id="ARBA00022729"/>
    </source>
</evidence>
<dbReference type="Pfam" id="PF08126">
    <property type="entry name" value="Propeptide_C25"/>
    <property type="match status" value="1"/>
</dbReference>
<evidence type="ECO:0000259" key="5">
    <source>
        <dbReference type="Pfam" id="PF13860"/>
    </source>
</evidence>
<feature type="domain" description="FlgD/Vpr Ig-like" evidence="5">
    <location>
        <begin position="1179"/>
        <end position="1245"/>
    </location>
</feature>
<dbReference type="InterPro" id="IPR012600">
    <property type="entry name" value="Propeptide_C25"/>
</dbReference>
<dbReference type="EMBL" id="NJBO01000001">
    <property type="protein sequence ID" value="TKJ44169.1"/>
    <property type="molecule type" value="Genomic_DNA"/>
</dbReference>
<feature type="signal peptide" evidence="2">
    <location>
        <begin position="1"/>
        <end position="17"/>
    </location>
</feature>
<dbReference type="Pfam" id="PF01364">
    <property type="entry name" value="Peptidase_C25"/>
    <property type="match status" value="1"/>
</dbReference>
<feature type="domain" description="Gingipain propeptide" evidence="4">
    <location>
        <begin position="132"/>
        <end position="195"/>
    </location>
</feature>
<gene>
    <name evidence="6" type="ORF">CEE36_00040</name>
</gene>
<evidence type="ECO:0000259" key="3">
    <source>
        <dbReference type="Pfam" id="PF01364"/>
    </source>
</evidence>
<dbReference type="Pfam" id="PF13860">
    <property type="entry name" value="FlgD_ig"/>
    <property type="match status" value="1"/>
</dbReference>
<evidence type="ECO:0000313" key="7">
    <source>
        <dbReference type="Proteomes" id="UP000317778"/>
    </source>
</evidence>
<dbReference type="Gene3D" id="3.40.50.1460">
    <property type="match status" value="1"/>
</dbReference>
<dbReference type="InterPro" id="IPR038490">
    <property type="entry name" value="Gingipain_propep_sf"/>
</dbReference>
<dbReference type="AlphaFoldDB" id="A0A532VAE2"/>
<name>A0A532VAE2_UNCT6</name>
<dbReference type="SUPFAM" id="SSF52129">
    <property type="entry name" value="Caspase-like"/>
    <property type="match status" value="1"/>
</dbReference>
<feature type="chain" id="PRO_5022233113" description="Gingipain domain-containing protein" evidence="2">
    <location>
        <begin position="18"/>
        <end position="1264"/>
    </location>
</feature>
<feature type="domain" description="Gingipain" evidence="3">
    <location>
        <begin position="563"/>
        <end position="924"/>
    </location>
</feature>
<protein>
    <recommendedName>
        <fullName evidence="8">Gingipain domain-containing protein</fullName>
    </recommendedName>
</protein>
<dbReference type="Gene3D" id="3.40.50.10390">
    <property type="entry name" value="Gingipain r, domain 1"/>
    <property type="match status" value="1"/>
</dbReference>
<comment type="caution">
    <text evidence="6">The sequence shown here is derived from an EMBL/GenBank/DDBJ whole genome shotgun (WGS) entry which is preliminary data.</text>
</comment>
<evidence type="ECO:0000256" key="2">
    <source>
        <dbReference type="SAM" id="SignalP"/>
    </source>
</evidence>
<reference evidence="6 7" key="1">
    <citation type="submission" date="2017-06" db="EMBL/GenBank/DDBJ databases">
        <title>Novel microbial phyla capable of carbon fixation and sulfur reduction in deep-sea sediments.</title>
        <authorList>
            <person name="Huang J."/>
            <person name="Baker B."/>
            <person name="Wang Y."/>
        </authorList>
    </citation>
    <scope>NUCLEOTIDE SEQUENCE [LARGE SCALE GENOMIC DNA]</scope>
    <source>
        <strain evidence="6">B3_TA06</strain>
    </source>
</reference>
<dbReference type="NCBIfam" id="TIGR04183">
    <property type="entry name" value="Por_Secre_tail"/>
    <property type="match status" value="1"/>
</dbReference>
<dbReference type="GO" id="GO:0004197">
    <property type="term" value="F:cysteine-type endopeptidase activity"/>
    <property type="evidence" value="ECO:0007669"/>
    <property type="project" value="InterPro"/>
</dbReference>
<keyword evidence="1 2" id="KW-0732">Signal</keyword>
<dbReference type="InterPro" id="IPR029030">
    <property type="entry name" value="Caspase-like_dom_sf"/>
</dbReference>
<dbReference type="InterPro" id="IPR026444">
    <property type="entry name" value="Secre_tail"/>
</dbReference>
<dbReference type="Gene3D" id="2.60.40.4070">
    <property type="match status" value="1"/>
</dbReference>
<dbReference type="InterPro" id="IPR025965">
    <property type="entry name" value="FlgD/Vpr_Ig-like"/>
</dbReference>
<sequence>MRRIAIYLLLVASGLWAQPRVVSTSPTGVRVKIDAPGEIGLLQSHGEIDLASLYPEAWVVGEPGGPALPRYRIVLGVPTEGDVHFSYSFGPSRELRGVGVSSYEVPAIGPEPAPALGWADSLEPVTFNVTRWRGCRVAVIEVTPLRYDYRTRRLVLYDGVNLNVTFENPSGLKGASRRNDPAERIYEATLLNYEQSKDWRLSPQAVPSNPFGGSTNWIKVTVAEDGAYRIRFRDLKKIGVDPKKIDPRTLRLLYPGQRGPEDPLPDTLAELPVYVHGEGDGRFDRHDYVVFFARGANRWEFRERSFKVNPFVHENVYWLTWGGGKGRRMRTRVAYPLSEDAITTAQTVLHFEENHECPGRSGLLWLWKAIKKSTLTAVDTFILNLAGVRRIDTFTFRAYATTEGAGFRLLVEDDTLYYRQVAGWGDSPPYYTVVSPDVVIREEWPLEVEVFGAGQQELYPDWIRLVAERELSFKHGAFWVQLDGQGTYLLSNLRSAPFIFDVSEPSDPVILTDWELSRGKLRMSARTGKPVPVWITEERKLLTPGLAKAEPGRLWSEDWGVDYVVLSTNENLDAAQAFVEYRSQNLKMSGVSSPKIKAVALADIVQDFGYGLAEPQAVRHFLSYAYEKGGGRPFYVLILGDGTYDYKNNLNFSGRAEYFLIYTSGYVIDPNVYASQAAANEGWFVEFDEEGTFFPEMSIARITARDLREAYAVLDKIKAYESAPREAWSTRVLLLADDYYKGTPSEIDSGMNHIPANEGIAKLLSPEFDPVKVYLSDYALVGGKKPDAEKALIDALNQGTLLWFFFGHGNGSQLTHEKVFMNTDVPKIRNGNKLPLALFCSCGVGRFEDTRWECVAEELLRAEQGGVIASIAATKGTGASSNKQLADSLARAFRNIKDLNAGDLFFSIATQSSLYVLFGDPGTPLLFPAARSLSSQVDSFITGDTAVISFEPPVTSGEWFSSAYGSWVRKTSSGITETYYAKGEVLYRARGELDGGERTLRFLVPAGIRQGDSAYWHVACADGDSIYTYLIDGISVDSVGWTPTDDEGPQARLLVNGLEVADRDTVPPSFTLTVELEDPSGINLTGLAGWEGDSLSLVINNKVIDLANYFEYEVTGDGLATRGTANIPVDLTSEENDFTLYAVDNLLNTEEYNLTLYTSFVRELEIADPLVYPNPVSTTAEFTFELSAASRVTIQIFTVSGRLVRRLPGFSYPAGFGAYSWDGLDAEGRPLPNGVYIYRLSAESEDAWLPNARTAVTGKFIVVH</sequence>
<evidence type="ECO:0000259" key="4">
    <source>
        <dbReference type="Pfam" id="PF08126"/>
    </source>
</evidence>
<dbReference type="Proteomes" id="UP000317778">
    <property type="component" value="Unassembled WGS sequence"/>
</dbReference>
<dbReference type="Gene3D" id="2.60.40.3800">
    <property type="match status" value="1"/>
</dbReference>